<dbReference type="EMBL" id="FWDM01000001">
    <property type="protein sequence ID" value="SLM09763.1"/>
    <property type="molecule type" value="Genomic_DNA"/>
</dbReference>
<dbReference type="PANTHER" id="PTHR46847">
    <property type="entry name" value="D-ALLOSE-BINDING PERIPLASMIC PROTEIN-RELATED"/>
    <property type="match status" value="1"/>
</dbReference>
<evidence type="ECO:0000256" key="2">
    <source>
        <dbReference type="ARBA" id="ARBA00007639"/>
    </source>
</evidence>
<name>A0A3P3XG37_9SPIR</name>
<dbReference type="InterPro" id="IPR025997">
    <property type="entry name" value="SBP_2_dom"/>
</dbReference>
<sequence length="339" mass="36141">MKNPAWRMLPIVVFAVAMIGALAFNIALVSRSRSALASTILRNPATVRTARFHIAAIIPDAVDPFYGHLVEGLREEADRQNAALQVFYYSASAIGEGSNPSEEVWRWFEIALRSKTDGIILFQSKGMETSRFAAEAESAAMPFVPLAMDAPAQWTRSGVSGDSFSQGKEASSLVLGLLGSAARIGIILSADTSQGYAQAEEPFYRGVVEMIKNRPGAAIVAAVREEESILGGEDACARMLSSHPDINAILCIDAKATIGAAQVIIDRGIVGQVVIIGSDENSEVNRLIEKGVVHASIVRDAAAMGRSAVALAVGQRIGIRKPERISVGYHVKPERGTTP</sequence>
<feature type="domain" description="Periplasmic binding protein" evidence="4">
    <location>
        <begin position="54"/>
        <end position="313"/>
    </location>
</feature>
<comment type="similarity">
    <text evidence="2">Belongs to the bacterial solute-binding protein 2 family.</text>
</comment>
<dbReference type="GO" id="GO:0030246">
    <property type="term" value="F:carbohydrate binding"/>
    <property type="evidence" value="ECO:0007669"/>
    <property type="project" value="UniProtKB-ARBA"/>
</dbReference>
<proteinExistence type="inferred from homology"/>
<dbReference type="InterPro" id="IPR028082">
    <property type="entry name" value="Peripla_BP_I"/>
</dbReference>
<evidence type="ECO:0000256" key="1">
    <source>
        <dbReference type="ARBA" id="ARBA00004196"/>
    </source>
</evidence>
<dbReference type="AlphaFoldDB" id="A0A3P3XG37"/>
<organism evidence="5">
    <name type="scientific">uncultured spirochete</name>
    <dbReference type="NCBI Taxonomy" id="156406"/>
    <lineage>
        <taxon>Bacteria</taxon>
        <taxon>Pseudomonadati</taxon>
        <taxon>Spirochaetota</taxon>
        <taxon>Spirochaetia</taxon>
        <taxon>Spirochaetales</taxon>
        <taxon>environmental samples</taxon>
    </lineage>
</organism>
<dbReference type="Pfam" id="PF13407">
    <property type="entry name" value="Peripla_BP_4"/>
    <property type="match status" value="1"/>
</dbReference>
<dbReference type="PANTHER" id="PTHR46847:SF1">
    <property type="entry name" value="D-ALLOSE-BINDING PERIPLASMIC PROTEIN-RELATED"/>
    <property type="match status" value="1"/>
</dbReference>
<gene>
    <name evidence="5" type="ORF">SPIROBIBN47_10058</name>
</gene>
<evidence type="ECO:0000256" key="3">
    <source>
        <dbReference type="ARBA" id="ARBA00022729"/>
    </source>
</evidence>
<evidence type="ECO:0000259" key="4">
    <source>
        <dbReference type="Pfam" id="PF13407"/>
    </source>
</evidence>
<dbReference type="GO" id="GO:0030313">
    <property type="term" value="C:cell envelope"/>
    <property type="evidence" value="ECO:0007669"/>
    <property type="project" value="UniProtKB-SubCell"/>
</dbReference>
<comment type="subcellular location">
    <subcellularLocation>
        <location evidence="1">Cell envelope</location>
    </subcellularLocation>
</comment>
<reference evidence="5" key="1">
    <citation type="submission" date="2017-02" db="EMBL/GenBank/DDBJ databases">
        <authorList>
            <person name="Regsiter A."/>
            <person name="William W."/>
        </authorList>
    </citation>
    <scope>NUCLEOTIDE SEQUENCE</scope>
    <source>
        <strain evidence="5">Bib</strain>
    </source>
</reference>
<dbReference type="Gene3D" id="3.40.50.2300">
    <property type="match status" value="2"/>
</dbReference>
<accession>A0A3P3XG37</accession>
<dbReference type="SUPFAM" id="SSF53822">
    <property type="entry name" value="Periplasmic binding protein-like I"/>
    <property type="match status" value="1"/>
</dbReference>
<evidence type="ECO:0000313" key="5">
    <source>
        <dbReference type="EMBL" id="SLM09763.1"/>
    </source>
</evidence>
<protein>
    <recommendedName>
        <fullName evidence="4">Periplasmic binding protein domain-containing protein</fullName>
    </recommendedName>
</protein>
<keyword evidence="3" id="KW-0732">Signal</keyword>